<dbReference type="PANTHER" id="PTHR23508:SF10">
    <property type="entry name" value="CARBOXYLIC ACID TRANSPORTER PROTEIN HOMOLOG"/>
    <property type="match status" value="1"/>
</dbReference>
<sequence>MTMHQETQGSSAEAEAEGTISRQQWKWSVLAGMASYLDAGSIVALGAGLALFQDELNLSDSGLTGVGALAAIGPNAIGAAVGAFIGGRLGDKLGRKRIYQWDLLVYAAAILLIALAVNPAMLFIGTFVVGVAVGADVPTSLALVGEFSPARARGKLLGFTQVAWNVGPLIVLLLAFALSPLDLLGIRIVFLHLFVVALITWALRRGMTESAVWKAAASKAGKAGEGAAAAAAGVRQLFRGAHLKALLWTGSFYLFWNLAAGTAGLFTPYMVKNLGAGGQGTSVALSCAGFGVGIAATVLVFMPLTDRDHRTRRMLWAVGAVMQIIAYALFLWFPFTVPTILLNTFLFGVGASLAGEAFYKTFSQELFPTMLRGTAQGFTFGTARTCLGIWSYFVPHLADSGITTIAALLTTFLVISGGIGYFFMPDTAGKSLDAIEAERRAAV</sequence>
<evidence type="ECO:0000259" key="6">
    <source>
        <dbReference type="PROSITE" id="PS50850"/>
    </source>
</evidence>
<keyword evidence="2 5" id="KW-0812">Transmembrane</keyword>
<proteinExistence type="predicted"/>
<evidence type="ECO:0000256" key="4">
    <source>
        <dbReference type="ARBA" id="ARBA00023136"/>
    </source>
</evidence>
<feature type="transmembrane region" description="Helical" evidence="5">
    <location>
        <begin position="98"/>
        <end position="117"/>
    </location>
</feature>
<keyword evidence="3 5" id="KW-1133">Transmembrane helix</keyword>
<gene>
    <name evidence="7" type="ORF">RND15_27630</name>
</gene>
<dbReference type="InterPro" id="IPR011701">
    <property type="entry name" value="MFS"/>
</dbReference>
<feature type="transmembrane region" description="Helical" evidence="5">
    <location>
        <begin position="123"/>
        <end position="144"/>
    </location>
</feature>
<feature type="transmembrane region" description="Helical" evidence="5">
    <location>
        <begin position="184"/>
        <end position="203"/>
    </location>
</feature>
<protein>
    <submittedName>
        <fullName evidence="7">MFS transporter</fullName>
    </submittedName>
</protein>
<dbReference type="Pfam" id="PF07690">
    <property type="entry name" value="MFS_1"/>
    <property type="match status" value="1"/>
</dbReference>
<keyword evidence="8" id="KW-1185">Reference proteome</keyword>
<comment type="caution">
    <text evidence="7">The sequence shown here is derived from an EMBL/GenBank/DDBJ whole genome shotgun (WGS) entry which is preliminary data.</text>
</comment>
<feature type="transmembrane region" description="Helical" evidence="5">
    <location>
        <begin position="245"/>
        <end position="271"/>
    </location>
</feature>
<dbReference type="SUPFAM" id="SSF103473">
    <property type="entry name" value="MFS general substrate transporter"/>
    <property type="match status" value="1"/>
</dbReference>
<feature type="transmembrane region" description="Helical" evidence="5">
    <location>
        <begin position="156"/>
        <end position="178"/>
    </location>
</feature>
<comment type="subcellular location">
    <subcellularLocation>
        <location evidence="1">Cell membrane</location>
        <topology evidence="1">Multi-pass membrane protein</topology>
    </subcellularLocation>
</comment>
<dbReference type="PANTHER" id="PTHR23508">
    <property type="entry name" value="CARBOXYLIC ACID TRANSPORTER PROTEIN HOMOLOG"/>
    <property type="match status" value="1"/>
</dbReference>
<feature type="transmembrane region" description="Helical" evidence="5">
    <location>
        <begin position="405"/>
        <end position="424"/>
    </location>
</feature>
<keyword evidence="4 5" id="KW-0472">Membrane</keyword>
<feature type="transmembrane region" description="Helical" evidence="5">
    <location>
        <begin position="283"/>
        <end position="302"/>
    </location>
</feature>
<dbReference type="RefSeq" id="WP_311726923.1">
    <property type="nucleotide sequence ID" value="NZ_JAVRFD010000014.1"/>
</dbReference>
<evidence type="ECO:0000256" key="5">
    <source>
        <dbReference type="SAM" id="Phobius"/>
    </source>
</evidence>
<evidence type="ECO:0000256" key="2">
    <source>
        <dbReference type="ARBA" id="ARBA00022692"/>
    </source>
</evidence>
<dbReference type="PROSITE" id="PS50850">
    <property type="entry name" value="MFS"/>
    <property type="match status" value="1"/>
</dbReference>
<evidence type="ECO:0000256" key="3">
    <source>
        <dbReference type="ARBA" id="ARBA00022989"/>
    </source>
</evidence>
<dbReference type="InterPro" id="IPR036259">
    <property type="entry name" value="MFS_trans_sf"/>
</dbReference>
<dbReference type="EMBL" id="JAVRFD010000014">
    <property type="protein sequence ID" value="MDT0546452.1"/>
    <property type="molecule type" value="Genomic_DNA"/>
</dbReference>
<name>A0ABU2XLX9_9ACTN</name>
<evidence type="ECO:0000256" key="1">
    <source>
        <dbReference type="ARBA" id="ARBA00004651"/>
    </source>
</evidence>
<evidence type="ECO:0000313" key="8">
    <source>
        <dbReference type="Proteomes" id="UP001180754"/>
    </source>
</evidence>
<dbReference type="PROSITE" id="PS00217">
    <property type="entry name" value="SUGAR_TRANSPORT_2"/>
    <property type="match status" value="1"/>
</dbReference>
<feature type="domain" description="Major facilitator superfamily (MFS) profile" evidence="6">
    <location>
        <begin position="27"/>
        <end position="428"/>
    </location>
</feature>
<reference evidence="7" key="1">
    <citation type="submission" date="2024-05" db="EMBL/GenBank/DDBJ databases">
        <title>30 novel species of actinomycetes from the DSMZ collection.</title>
        <authorList>
            <person name="Nouioui I."/>
        </authorList>
    </citation>
    <scope>NUCLEOTIDE SEQUENCE</scope>
    <source>
        <strain evidence="7">DSM 41529</strain>
    </source>
</reference>
<organism evidence="7 8">
    <name type="scientific">Streptomyces lonegramiae</name>
    <dbReference type="NCBI Taxonomy" id="3075524"/>
    <lineage>
        <taxon>Bacteria</taxon>
        <taxon>Bacillati</taxon>
        <taxon>Actinomycetota</taxon>
        <taxon>Actinomycetes</taxon>
        <taxon>Kitasatosporales</taxon>
        <taxon>Streptomycetaceae</taxon>
        <taxon>Streptomyces</taxon>
    </lineage>
</organism>
<accession>A0ABU2XLX9</accession>
<feature type="transmembrane region" description="Helical" evidence="5">
    <location>
        <begin position="29"/>
        <end position="52"/>
    </location>
</feature>
<evidence type="ECO:0000313" key="7">
    <source>
        <dbReference type="EMBL" id="MDT0546452.1"/>
    </source>
</evidence>
<dbReference type="InterPro" id="IPR020846">
    <property type="entry name" value="MFS_dom"/>
</dbReference>
<dbReference type="InterPro" id="IPR005829">
    <property type="entry name" value="Sugar_transporter_CS"/>
</dbReference>
<feature type="transmembrane region" description="Helical" evidence="5">
    <location>
        <begin position="64"/>
        <end position="86"/>
    </location>
</feature>
<dbReference type="Proteomes" id="UP001180754">
    <property type="component" value="Unassembled WGS sequence"/>
</dbReference>
<dbReference type="Gene3D" id="1.20.1250.20">
    <property type="entry name" value="MFS general substrate transporter like domains"/>
    <property type="match status" value="1"/>
</dbReference>